<name>A0A0F9JQ32_9ZZZZ</name>
<protein>
    <submittedName>
        <fullName evidence="1">Uncharacterized protein</fullName>
    </submittedName>
</protein>
<sequence length="105" mass="12116">MKLNVLERVMLGSILPPETNFSQYKIITALKLQISFDEKETKEFGITQTVDKDGNGQVNWTKNEEREFTFGLTAIQIIREVLKKLDEEKKITANIGTLYEKFMGE</sequence>
<gene>
    <name evidence="1" type="ORF">LCGC14_1425190</name>
</gene>
<organism evidence="1">
    <name type="scientific">marine sediment metagenome</name>
    <dbReference type="NCBI Taxonomy" id="412755"/>
    <lineage>
        <taxon>unclassified sequences</taxon>
        <taxon>metagenomes</taxon>
        <taxon>ecological metagenomes</taxon>
    </lineage>
</organism>
<dbReference type="EMBL" id="LAZR01009547">
    <property type="protein sequence ID" value="KKM71969.1"/>
    <property type="molecule type" value="Genomic_DNA"/>
</dbReference>
<evidence type="ECO:0000313" key="1">
    <source>
        <dbReference type="EMBL" id="KKM71969.1"/>
    </source>
</evidence>
<reference evidence="1" key="1">
    <citation type="journal article" date="2015" name="Nature">
        <title>Complex archaea that bridge the gap between prokaryotes and eukaryotes.</title>
        <authorList>
            <person name="Spang A."/>
            <person name="Saw J.H."/>
            <person name="Jorgensen S.L."/>
            <person name="Zaremba-Niedzwiedzka K."/>
            <person name="Martijn J."/>
            <person name="Lind A.E."/>
            <person name="van Eijk R."/>
            <person name="Schleper C."/>
            <person name="Guy L."/>
            <person name="Ettema T.J."/>
        </authorList>
    </citation>
    <scope>NUCLEOTIDE SEQUENCE</scope>
</reference>
<accession>A0A0F9JQ32</accession>
<proteinExistence type="predicted"/>
<dbReference type="AlphaFoldDB" id="A0A0F9JQ32"/>
<comment type="caution">
    <text evidence="1">The sequence shown here is derived from an EMBL/GenBank/DDBJ whole genome shotgun (WGS) entry which is preliminary data.</text>
</comment>